<comment type="caution">
    <text evidence="3">The sequence shown here is derived from an EMBL/GenBank/DDBJ whole genome shotgun (WGS) entry which is preliminary data.</text>
</comment>
<evidence type="ECO:0000313" key="3">
    <source>
        <dbReference type="EMBL" id="MDH6214135.1"/>
    </source>
</evidence>
<keyword evidence="2" id="KW-0472">Membrane</keyword>
<proteinExistence type="predicted"/>
<feature type="region of interest" description="Disordered" evidence="1">
    <location>
        <begin position="1"/>
        <end position="48"/>
    </location>
</feature>
<dbReference type="EMBL" id="JARXVH010000002">
    <property type="protein sequence ID" value="MDH6214135.1"/>
    <property type="molecule type" value="Genomic_DNA"/>
</dbReference>
<feature type="compositionally biased region" description="Basic residues" evidence="1">
    <location>
        <begin position="7"/>
        <end position="18"/>
    </location>
</feature>
<accession>A0ABT6LDZ0</accession>
<evidence type="ECO:0000256" key="2">
    <source>
        <dbReference type="SAM" id="Phobius"/>
    </source>
</evidence>
<sequence length="268" mass="29862">MSEGPQRHVRLRLARRRTAPAQVRARVREDPPAPAPEPEPTPEPDAELSRARRIWTRVRRARWSHMITVTATALAALAAIGGLWAQAVTTYWSQQTAKDQLQQSQEESRREASAQAKTVSAWVEDRVEDGSNWKVHILNRSPDPVPFARVALKGVLYFKNPNEGIGAYIYLSTSRLAPCTELVFSRKSVTSWAPARGDYGGTEGTAWVNELYGFTFQDRDGMQWWRSSNGHLAQQIDELEFPGKDGQSFFGVDGVPEVKKAASCGNGD</sequence>
<name>A0ABT6LDZ0_9ACTN</name>
<gene>
    <name evidence="3" type="ORF">M2283_001418</name>
</gene>
<dbReference type="Proteomes" id="UP001160499">
    <property type="component" value="Unassembled WGS sequence"/>
</dbReference>
<keyword evidence="4" id="KW-1185">Reference proteome</keyword>
<feature type="transmembrane region" description="Helical" evidence="2">
    <location>
        <begin position="63"/>
        <end position="85"/>
    </location>
</feature>
<evidence type="ECO:0000313" key="4">
    <source>
        <dbReference type="Proteomes" id="UP001160499"/>
    </source>
</evidence>
<keyword evidence="2" id="KW-0812">Transmembrane</keyword>
<evidence type="ECO:0000256" key="1">
    <source>
        <dbReference type="SAM" id="MobiDB-lite"/>
    </source>
</evidence>
<keyword evidence="2" id="KW-1133">Transmembrane helix</keyword>
<reference evidence="3 4" key="1">
    <citation type="submission" date="2023-04" db="EMBL/GenBank/DDBJ databases">
        <title>Forest soil microbial communities from Buena Vista Peninsula, Colon Province, Panama.</title>
        <authorList>
            <person name="Bouskill N."/>
        </authorList>
    </citation>
    <scope>NUCLEOTIDE SEQUENCE [LARGE SCALE GENOMIC DNA]</scope>
    <source>
        <strain evidence="3 4">GGS1</strain>
    </source>
</reference>
<protein>
    <submittedName>
        <fullName evidence="3">Uncharacterized protein</fullName>
    </submittedName>
</protein>
<organism evidence="3 4">
    <name type="scientific">Streptomyces pseudovenezuelae</name>
    <dbReference type="NCBI Taxonomy" id="67350"/>
    <lineage>
        <taxon>Bacteria</taxon>
        <taxon>Bacillati</taxon>
        <taxon>Actinomycetota</taxon>
        <taxon>Actinomycetes</taxon>
        <taxon>Kitasatosporales</taxon>
        <taxon>Streptomycetaceae</taxon>
        <taxon>Streptomyces</taxon>
        <taxon>Streptomyces aurantiacus group</taxon>
    </lineage>
</organism>